<name>A0AAD4QBR7_9AGAM</name>
<sequence length="155" mass="17279">MPSVGSLLHPFGFCGDDTFCLGGCNPLASHSLNSCVPNPIRRSANYTFADQSRIYPNASLFDGNLAVYDWVLNQGDISNTNSSGGELVLMLTRDNGGTRISPTRYVHYGKITAMNRSLEWRCECFHHNEQHQGRDRLGVPWCQYDYGPDEFLLAA</sequence>
<dbReference type="AlphaFoldDB" id="A0AAD4QBR7"/>
<gene>
    <name evidence="1" type="ORF">EDB92DRAFT_1091846</name>
</gene>
<evidence type="ECO:0000313" key="2">
    <source>
        <dbReference type="Proteomes" id="UP001201163"/>
    </source>
</evidence>
<keyword evidence="2" id="KW-1185">Reference proteome</keyword>
<evidence type="ECO:0000313" key="1">
    <source>
        <dbReference type="EMBL" id="KAH8987797.1"/>
    </source>
</evidence>
<comment type="caution">
    <text evidence="1">The sequence shown here is derived from an EMBL/GenBank/DDBJ whole genome shotgun (WGS) entry which is preliminary data.</text>
</comment>
<accession>A0AAD4QBR7</accession>
<dbReference type="Proteomes" id="UP001201163">
    <property type="component" value="Unassembled WGS sequence"/>
</dbReference>
<protein>
    <submittedName>
        <fullName evidence="1">Uncharacterized protein</fullName>
    </submittedName>
</protein>
<dbReference type="EMBL" id="JAKELL010000045">
    <property type="protein sequence ID" value="KAH8987797.1"/>
    <property type="molecule type" value="Genomic_DNA"/>
</dbReference>
<reference evidence="1" key="1">
    <citation type="submission" date="2022-01" db="EMBL/GenBank/DDBJ databases">
        <title>Comparative genomics reveals a dynamic genome evolution in the ectomycorrhizal milk-cap (Lactarius) mushrooms.</title>
        <authorList>
            <consortium name="DOE Joint Genome Institute"/>
            <person name="Lebreton A."/>
            <person name="Tang N."/>
            <person name="Kuo A."/>
            <person name="LaButti K."/>
            <person name="Drula E."/>
            <person name="Barry K."/>
            <person name="Clum A."/>
            <person name="Lipzen A."/>
            <person name="Mousain D."/>
            <person name="Ng V."/>
            <person name="Wang R."/>
            <person name="Wang X."/>
            <person name="Dai Y."/>
            <person name="Henrissat B."/>
            <person name="Grigoriev I.V."/>
            <person name="Guerin-Laguette A."/>
            <person name="Yu F."/>
            <person name="Martin F.M."/>
        </authorList>
    </citation>
    <scope>NUCLEOTIDE SEQUENCE</scope>
    <source>
        <strain evidence="1">QP</strain>
    </source>
</reference>
<organism evidence="1 2">
    <name type="scientific">Lactarius akahatsu</name>
    <dbReference type="NCBI Taxonomy" id="416441"/>
    <lineage>
        <taxon>Eukaryota</taxon>
        <taxon>Fungi</taxon>
        <taxon>Dikarya</taxon>
        <taxon>Basidiomycota</taxon>
        <taxon>Agaricomycotina</taxon>
        <taxon>Agaricomycetes</taxon>
        <taxon>Russulales</taxon>
        <taxon>Russulaceae</taxon>
        <taxon>Lactarius</taxon>
    </lineage>
</organism>
<proteinExistence type="predicted"/>